<keyword evidence="4 11" id="KW-0812">Transmembrane</keyword>
<dbReference type="PROSITE" id="PS51257">
    <property type="entry name" value="PROKAR_LIPOPROTEIN"/>
    <property type="match status" value="1"/>
</dbReference>
<dbReference type="GO" id="GO:0005789">
    <property type="term" value="C:endoplasmic reticulum membrane"/>
    <property type="evidence" value="ECO:0007669"/>
    <property type="project" value="UniProtKB-SubCell"/>
</dbReference>
<dbReference type="GO" id="GO:0016192">
    <property type="term" value="P:vesicle-mediated transport"/>
    <property type="evidence" value="ECO:0007669"/>
    <property type="project" value="UniProtKB-KW"/>
</dbReference>
<reference evidence="12" key="1">
    <citation type="submission" date="2021-01" db="UniProtKB">
        <authorList>
            <consortium name="EnsemblPlants"/>
        </authorList>
    </citation>
    <scope>IDENTIFICATION</scope>
</reference>
<evidence type="ECO:0000256" key="3">
    <source>
        <dbReference type="ARBA" id="ARBA00022448"/>
    </source>
</evidence>
<dbReference type="Gramene" id="Kaladp0058s0261.1.v1.1">
    <property type="protein sequence ID" value="Kaladp0058s0261.1.v1.1"/>
    <property type="gene ID" value="Kaladp0058s0261.v1.1"/>
</dbReference>
<evidence type="ECO:0000256" key="7">
    <source>
        <dbReference type="ARBA" id="ARBA00022927"/>
    </source>
</evidence>
<dbReference type="PANTHER" id="PTHR10585">
    <property type="entry name" value="ER LUMEN PROTEIN RETAINING RECEPTOR"/>
    <property type="match status" value="1"/>
</dbReference>
<evidence type="ECO:0000256" key="2">
    <source>
        <dbReference type="ARBA" id="ARBA00010120"/>
    </source>
</evidence>
<dbReference type="EnsemblPlants" id="Kaladp0058s0261.1.v1.1">
    <property type="protein sequence ID" value="Kaladp0058s0261.1.v1.1"/>
    <property type="gene ID" value="Kaladp0058s0261.v1.1"/>
</dbReference>
<keyword evidence="9 11" id="KW-0472">Membrane</keyword>
<dbReference type="InterPro" id="IPR000133">
    <property type="entry name" value="ER_ret_rcpt"/>
</dbReference>
<evidence type="ECO:0000313" key="13">
    <source>
        <dbReference type="Proteomes" id="UP000594263"/>
    </source>
</evidence>
<keyword evidence="8 11" id="KW-1133">Transmembrane helix</keyword>
<keyword evidence="5" id="KW-0256">Endoplasmic reticulum</keyword>
<keyword evidence="6" id="KW-0931">ER-Golgi transport</keyword>
<feature type="transmembrane region" description="Helical" evidence="11">
    <location>
        <begin position="161"/>
        <end position="182"/>
    </location>
</feature>
<dbReference type="AlphaFoldDB" id="A0A7N0U968"/>
<dbReference type="Pfam" id="PF00810">
    <property type="entry name" value="ER_lumen_recept"/>
    <property type="match status" value="1"/>
</dbReference>
<evidence type="ECO:0000256" key="11">
    <source>
        <dbReference type="SAM" id="Phobius"/>
    </source>
</evidence>
<evidence type="ECO:0000256" key="8">
    <source>
        <dbReference type="ARBA" id="ARBA00022989"/>
    </source>
</evidence>
<proteinExistence type="inferred from homology"/>
<dbReference type="GO" id="GO:0015031">
    <property type="term" value="P:protein transport"/>
    <property type="evidence" value="ECO:0007669"/>
    <property type="project" value="UniProtKB-KW"/>
</dbReference>
<evidence type="ECO:0000256" key="5">
    <source>
        <dbReference type="ARBA" id="ARBA00022824"/>
    </source>
</evidence>
<feature type="transmembrane region" description="Helical" evidence="11">
    <location>
        <begin position="49"/>
        <end position="69"/>
    </location>
</feature>
<comment type="subcellular location">
    <subcellularLocation>
        <location evidence="1">Endoplasmic reticulum membrane</location>
        <topology evidence="1">Multi-pass membrane protein</topology>
    </subcellularLocation>
</comment>
<name>A0A7N0U968_KALFE</name>
<dbReference type="GO" id="GO:0006621">
    <property type="term" value="P:protein retention in ER lumen"/>
    <property type="evidence" value="ECO:0007669"/>
    <property type="project" value="InterPro"/>
</dbReference>
<dbReference type="Proteomes" id="UP000594263">
    <property type="component" value="Unplaced"/>
</dbReference>
<organism evidence="12 13">
    <name type="scientific">Kalanchoe fedtschenkoi</name>
    <name type="common">Lavender scallops</name>
    <name type="synonym">South American air plant</name>
    <dbReference type="NCBI Taxonomy" id="63787"/>
    <lineage>
        <taxon>Eukaryota</taxon>
        <taxon>Viridiplantae</taxon>
        <taxon>Streptophyta</taxon>
        <taxon>Embryophyta</taxon>
        <taxon>Tracheophyta</taxon>
        <taxon>Spermatophyta</taxon>
        <taxon>Magnoliopsida</taxon>
        <taxon>eudicotyledons</taxon>
        <taxon>Gunneridae</taxon>
        <taxon>Pentapetalae</taxon>
        <taxon>Saxifragales</taxon>
        <taxon>Crassulaceae</taxon>
        <taxon>Kalanchoe</taxon>
    </lineage>
</organism>
<evidence type="ECO:0000256" key="9">
    <source>
        <dbReference type="ARBA" id="ARBA00023136"/>
    </source>
</evidence>
<dbReference type="OMA" id="RFLWAFC"/>
<evidence type="ECO:0000313" key="12">
    <source>
        <dbReference type="EnsemblPlants" id="Kaladp0058s0261.1.v1.1"/>
    </source>
</evidence>
<evidence type="ECO:0000256" key="4">
    <source>
        <dbReference type="ARBA" id="ARBA00022692"/>
    </source>
</evidence>
<feature type="transmembrane region" description="Helical" evidence="11">
    <location>
        <begin position="25"/>
        <end position="43"/>
    </location>
</feature>
<evidence type="ECO:0000256" key="10">
    <source>
        <dbReference type="ARBA" id="ARBA00023170"/>
    </source>
</evidence>
<keyword evidence="3" id="KW-0813">Transport</keyword>
<evidence type="ECO:0008006" key="14">
    <source>
        <dbReference type="Google" id="ProtNLM"/>
    </source>
</evidence>
<keyword evidence="7" id="KW-0653">Protein transport</keyword>
<evidence type="ECO:0000256" key="1">
    <source>
        <dbReference type="ARBA" id="ARBA00004477"/>
    </source>
</evidence>
<dbReference type="GO" id="GO:0046923">
    <property type="term" value="F:ER retention sequence binding"/>
    <property type="evidence" value="ECO:0007669"/>
    <property type="project" value="InterPro"/>
</dbReference>
<feature type="transmembrane region" description="Helical" evidence="11">
    <location>
        <begin position="234"/>
        <end position="257"/>
    </location>
</feature>
<accession>A0A7N0U968</accession>
<comment type="similarity">
    <text evidence="2">Belongs to the ERD2 family.</text>
</comment>
<feature type="transmembrane region" description="Helical" evidence="11">
    <location>
        <begin position="105"/>
        <end position="126"/>
    </location>
</feature>
<sequence length="273" mass="30774">MGRRRNSPVNVLFGWVRRQSMKVKAFLGVASALSCLVALKLAVRNYDNFFVAAEAIHAAGILVLIYKLTTQKTCSGLSLKTQELTAMFLVVRLICSSVMEKDIHTVLDFAALVASVWVIYMIRFKLKFTYIKELDNTPLYYLAVPCAVLALLVKPHTSHHAVFSVLWAFCVYLEAISVYPQLRVMQNAKMVEPFTAHYVFALGAARFLGFAHWVLVVYETGGKSLFLRGSSYLWLPAVLISEIIQTFILADFCYYYVKSAMYGQLLTRLPSPV</sequence>
<evidence type="ECO:0000256" key="6">
    <source>
        <dbReference type="ARBA" id="ARBA00022892"/>
    </source>
</evidence>
<protein>
    <recommendedName>
        <fullName evidence="14">ER lumen protein retaining receptor</fullName>
    </recommendedName>
</protein>
<feature type="transmembrane region" description="Helical" evidence="11">
    <location>
        <begin position="194"/>
        <end position="214"/>
    </location>
</feature>
<keyword evidence="10" id="KW-0675">Receptor</keyword>
<dbReference type="PRINTS" id="PR00660">
    <property type="entry name" value="ERLUMENR"/>
</dbReference>
<keyword evidence="13" id="KW-1185">Reference proteome</keyword>